<comment type="function">
    <text evidence="5">Plays a role in cell envelope biogenesis, maintenance of cell envelope integrity and membrane homeostasis.</text>
</comment>
<evidence type="ECO:0000256" key="1">
    <source>
        <dbReference type="ARBA" id="ARBA00022475"/>
    </source>
</evidence>
<dbReference type="GO" id="GO:0005886">
    <property type="term" value="C:plasma membrane"/>
    <property type="evidence" value="ECO:0007669"/>
    <property type="project" value="UniProtKB-SubCell"/>
</dbReference>
<dbReference type="NCBIfam" id="TIGR00997">
    <property type="entry name" value="ispZ"/>
    <property type="match status" value="1"/>
</dbReference>
<comment type="caution">
    <text evidence="6">The sequence shown here is derived from an EMBL/GenBank/DDBJ whole genome shotgun (WGS) entry which is preliminary data.</text>
</comment>
<keyword evidence="1 5" id="KW-1003">Cell membrane</keyword>
<dbReference type="NCBIfam" id="NF001324">
    <property type="entry name" value="PRK00259.1-2"/>
    <property type="match status" value="1"/>
</dbReference>
<dbReference type="PANTHER" id="PTHR36917:SF1">
    <property type="entry name" value="INNER MEMBRANE-SPANNING PROTEIN YCIB"/>
    <property type="match status" value="1"/>
</dbReference>
<evidence type="ECO:0000256" key="3">
    <source>
        <dbReference type="ARBA" id="ARBA00022989"/>
    </source>
</evidence>
<feature type="transmembrane region" description="Helical" evidence="5">
    <location>
        <begin position="21"/>
        <end position="44"/>
    </location>
</feature>
<evidence type="ECO:0000256" key="5">
    <source>
        <dbReference type="HAMAP-Rule" id="MF_00189"/>
    </source>
</evidence>
<keyword evidence="5" id="KW-0997">Cell inner membrane</keyword>
<evidence type="ECO:0000256" key="4">
    <source>
        <dbReference type="ARBA" id="ARBA00023136"/>
    </source>
</evidence>
<dbReference type="EMBL" id="JWLZ01000036">
    <property type="protein sequence ID" value="KHT64913.1"/>
    <property type="molecule type" value="Genomic_DNA"/>
</dbReference>
<organism evidence="6 7">
    <name type="scientific">Photobacterium gaetbulicola</name>
    <dbReference type="NCBI Taxonomy" id="1295392"/>
    <lineage>
        <taxon>Bacteria</taxon>
        <taxon>Pseudomonadati</taxon>
        <taxon>Pseudomonadota</taxon>
        <taxon>Gammaproteobacteria</taxon>
        <taxon>Vibrionales</taxon>
        <taxon>Vibrionaceae</taxon>
        <taxon>Photobacterium</taxon>
    </lineage>
</organism>
<dbReference type="AlphaFoldDB" id="A0A0B9G875"/>
<protein>
    <recommendedName>
        <fullName evidence="5">Inner membrane-spanning protein YciB</fullName>
    </recommendedName>
</protein>
<dbReference type="RefSeq" id="WP_039458414.1">
    <property type="nucleotide sequence ID" value="NZ_JWLZ01000036.1"/>
</dbReference>
<accession>A0A0B9G875</accession>
<dbReference type="NCBIfam" id="NF001325">
    <property type="entry name" value="PRK00259.1-3"/>
    <property type="match status" value="1"/>
</dbReference>
<dbReference type="InterPro" id="IPR006008">
    <property type="entry name" value="YciB"/>
</dbReference>
<feature type="transmembrane region" description="Helical" evidence="5">
    <location>
        <begin position="50"/>
        <end position="68"/>
    </location>
</feature>
<dbReference type="HAMAP" id="MF_00189">
    <property type="entry name" value="YciB"/>
    <property type="match status" value="1"/>
</dbReference>
<comment type="similarity">
    <text evidence="5">Belongs to the YciB family.</text>
</comment>
<gene>
    <name evidence="5" type="primary">yciB</name>
    <name evidence="6" type="ORF">RJ45_03975</name>
</gene>
<reference evidence="6 7" key="1">
    <citation type="submission" date="2014-12" db="EMBL/GenBank/DDBJ databases">
        <title>Genome sequencing of Photobacterium gaetbulicola AD005a.</title>
        <authorList>
            <person name="Adrian T.G.S."/>
            <person name="Chan K.G."/>
        </authorList>
    </citation>
    <scope>NUCLEOTIDE SEQUENCE [LARGE SCALE GENOMIC DNA]</scope>
    <source>
        <strain evidence="6 7">AD005a</strain>
    </source>
</reference>
<feature type="transmembrane region" description="Helical" evidence="5">
    <location>
        <begin position="80"/>
        <end position="100"/>
    </location>
</feature>
<dbReference type="Proteomes" id="UP000031278">
    <property type="component" value="Unassembled WGS sequence"/>
</dbReference>
<keyword evidence="4 5" id="KW-0472">Membrane</keyword>
<feature type="transmembrane region" description="Helical" evidence="5">
    <location>
        <begin position="150"/>
        <end position="169"/>
    </location>
</feature>
<dbReference type="Pfam" id="PF04279">
    <property type="entry name" value="IspA"/>
    <property type="match status" value="1"/>
</dbReference>
<name>A0A0B9G875_9GAMM</name>
<evidence type="ECO:0000256" key="2">
    <source>
        <dbReference type="ARBA" id="ARBA00022692"/>
    </source>
</evidence>
<feature type="transmembrane region" description="Helical" evidence="5">
    <location>
        <begin position="120"/>
        <end position="138"/>
    </location>
</feature>
<keyword evidence="2 5" id="KW-0812">Transmembrane</keyword>
<evidence type="ECO:0000313" key="6">
    <source>
        <dbReference type="EMBL" id="KHT64913.1"/>
    </source>
</evidence>
<dbReference type="PANTHER" id="PTHR36917">
    <property type="entry name" value="INTRACELLULAR SEPTATION PROTEIN A-RELATED"/>
    <property type="match status" value="1"/>
</dbReference>
<keyword evidence="3 5" id="KW-1133">Transmembrane helix</keyword>
<proteinExistence type="inferred from homology"/>
<evidence type="ECO:0000313" key="7">
    <source>
        <dbReference type="Proteomes" id="UP000031278"/>
    </source>
</evidence>
<sequence>MKQLIDFIPLVVFFILYKTHDIYVATGALIIATAIQVAVTWMLYKKVEKMQLVTFVMVAVFGGLTLFMHDDNFIKWKVTIVYGIFAVGLAISQYLGKPLIKGMLGNELSLPDNVWNRINGAWALFFVVCAVVNVYIAFRLPLDVWVNFKVFGLLILTLIFTLATGGYIYHHMPKEPDSE</sequence>
<comment type="subcellular location">
    <subcellularLocation>
        <location evidence="5">Cell inner membrane</location>
        <topology evidence="5">Multi-pass membrane protein</topology>
    </subcellularLocation>
</comment>